<evidence type="ECO:0000256" key="1">
    <source>
        <dbReference type="ARBA" id="ARBA00004141"/>
    </source>
</evidence>
<dbReference type="Pfam" id="PF00209">
    <property type="entry name" value="SNF"/>
    <property type="match status" value="1"/>
</dbReference>
<feature type="transmembrane region" description="Helical" evidence="8">
    <location>
        <begin position="20"/>
        <end position="38"/>
    </location>
</feature>
<evidence type="ECO:0000256" key="4">
    <source>
        <dbReference type="ARBA" id="ARBA00022692"/>
    </source>
</evidence>
<name>A0A821L7S1_9BILA</name>
<keyword evidence="10" id="KW-1185">Reference proteome</keyword>
<evidence type="ECO:0000313" key="10">
    <source>
        <dbReference type="Proteomes" id="UP000663873"/>
    </source>
</evidence>
<evidence type="ECO:0000256" key="8">
    <source>
        <dbReference type="SAM" id="Phobius"/>
    </source>
</evidence>
<dbReference type="GO" id="GO:0005283">
    <property type="term" value="F:amino acid:sodium symporter activity"/>
    <property type="evidence" value="ECO:0007669"/>
    <property type="project" value="TreeGrafter"/>
</dbReference>
<dbReference type="Proteomes" id="UP000663873">
    <property type="component" value="Unassembled WGS sequence"/>
</dbReference>
<dbReference type="PROSITE" id="PS50267">
    <property type="entry name" value="NA_NEUROTRAN_SYMP_3"/>
    <property type="match status" value="1"/>
</dbReference>
<organism evidence="9 10">
    <name type="scientific">Rotaria socialis</name>
    <dbReference type="NCBI Taxonomy" id="392032"/>
    <lineage>
        <taxon>Eukaryota</taxon>
        <taxon>Metazoa</taxon>
        <taxon>Spiralia</taxon>
        <taxon>Gnathifera</taxon>
        <taxon>Rotifera</taxon>
        <taxon>Eurotatoria</taxon>
        <taxon>Bdelloidea</taxon>
        <taxon>Philodinida</taxon>
        <taxon>Philodinidae</taxon>
        <taxon>Rotaria</taxon>
    </lineage>
</organism>
<dbReference type="SUPFAM" id="SSF161070">
    <property type="entry name" value="SNF-like"/>
    <property type="match status" value="1"/>
</dbReference>
<keyword evidence="4 8" id="KW-0812">Transmembrane</keyword>
<dbReference type="AlphaFoldDB" id="A0A821L7S1"/>
<evidence type="ECO:0000256" key="6">
    <source>
        <dbReference type="ARBA" id="ARBA00023136"/>
    </source>
</evidence>
<keyword evidence="3" id="KW-0813">Transport</keyword>
<proteinExistence type="inferred from homology"/>
<dbReference type="GO" id="GO:0005886">
    <property type="term" value="C:plasma membrane"/>
    <property type="evidence" value="ECO:0007669"/>
    <property type="project" value="TreeGrafter"/>
</dbReference>
<dbReference type="GO" id="GO:0089718">
    <property type="term" value="P:amino acid import across plasma membrane"/>
    <property type="evidence" value="ECO:0007669"/>
    <property type="project" value="TreeGrafter"/>
</dbReference>
<evidence type="ECO:0000256" key="3">
    <source>
        <dbReference type="ARBA" id="ARBA00022448"/>
    </source>
</evidence>
<protein>
    <submittedName>
        <fullName evidence="9">Uncharacterized protein</fullName>
    </submittedName>
</protein>
<dbReference type="InterPro" id="IPR037272">
    <property type="entry name" value="SNS_sf"/>
</dbReference>
<feature type="transmembrane region" description="Helical" evidence="8">
    <location>
        <begin position="74"/>
        <end position="93"/>
    </location>
</feature>
<dbReference type="EMBL" id="CAJOBP010039978">
    <property type="protein sequence ID" value="CAF4746767.1"/>
    <property type="molecule type" value="Genomic_DNA"/>
</dbReference>
<accession>A0A821L7S1</accession>
<evidence type="ECO:0000256" key="5">
    <source>
        <dbReference type="ARBA" id="ARBA00022989"/>
    </source>
</evidence>
<keyword evidence="5 8" id="KW-1133">Transmembrane helix</keyword>
<reference evidence="9" key="1">
    <citation type="submission" date="2021-02" db="EMBL/GenBank/DDBJ databases">
        <authorList>
            <person name="Nowell W R."/>
        </authorList>
    </citation>
    <scope>NUCLEOTIDE SEQUENCE</scope>
</reference>
<keyword evidence="6 8" id="KW-0472">Membrane</keyword>
<evidence type="ECO:0000256" key="2">
    <source>
        <dbReference type="ARBA" id="ARBA00006459"/>
    </source>
</evidence>
<sequence length="139" mass="16395">MTTRAGFYIFNIFDSYVCGAIPLLIICIAQLITVLFGYRTTFSSWFEKWPPSQWPGQTFIAHISEILKRRLKHIWFCWIFIVPIWLFGMLAIALRTVGLITYENFVYPLSFQIIGYMLTSLAPFSIFAYFIYYQLKQNT</sequence>
<dbReference type="InterPro" id="IPR000175">
    <property type="entry name" value="Na/ntran_symport"/>
</dbReference>
<feature type="transmembrane region" description="Helical" evidence="8">
    <location>
        <begin position="113"/>
        <end position="133"/>
    </location>
</feature>
<comment type="subcellular location">
    <subcellularLocation>
        <location evidence="1">Membrane</location>
        <topology evidence="1">Multi-pass membrane protein</topology>
    </subcellularLocation>
</comment>
<dbReference type="PANTHER" id="PTHR11616:SF321">
    <property type="entry name" value="SODIUM-DEPENDENT NUTRIENT AMINO ACID TRANSPORTER 1-RELATED"/>
    <property type="match status" value="1"/>
</dbReference>
<evidence type="ECO:0000313" key="9">
    <source>
        <dbReference type="EMBL" id="CAF4746767.1"/>
    </source>
</evidence>
<evidence type="ECO:0000256" key="7">
    <source>
        <dbReference type="ARBA" id="ARBA00023180"/>
    </source>
</evidence>
<gene>
    <name evidence="9" type="ORF">UJA718_LOCUS38687</name>
</gene>
<dbReference type="PANTHER" id="PTHR11616">
    <property type="entry name" value="SODIUM/CHLORIDE DEPENDENT TRANSPORTER"/>
    <property type="match status" value="1"/>
</dbReference>
<comment type="caution">
    <text evidence="9">The sequence shown here is derived from an EMBL/GenBank/DDBJ whole genome shotgun (WGS) entry which is preliminary data.</text>
</comment>
<keyword evidence="7" id="KW-0325">Glycoprotein</keyword>
<comment type="similarity">
    <text evidence="2">Belongs to the sodium:neurotransmitter symporter (SNF) (TC 2.A.22) family.</text>
</comment>